<dbReference type="EMBL" id="FQVY01000001">
    <property type="protein sequence ID" value="SHF69120.1"/>
    <property type="molecule type" value="Genomic_DNA"/>
</dbReference>
<evidence type="ECO:0000313" key="7">
    <source>
        <dbReference type="Proteomes" id="UP000474718"/>
    </source>
</evidence>
<organism evidence="5 6">
    <name type="scientific">Bittarella massiliensis</name>
    <name type="common">ex Durand et al. 2017</name>
    <dbReference type="NCBI Taxonomy" id="1720313"/>
    <lineage>
        <taxon>Bacteria</taxon>
        <taxon>Bacillati</taxon>
        <taxon>Bacillota</taxon>
        <taxon>Clostridia</taxon>
        <taxon>Eubacteriales</taxon>
        <taxon>Oscillospiraceae</taxon>
        <taxon>Bittarella (ex Durand et al. 2017)</taxon>
    </lineage>
</organism>
<dbReference type="InterPro" id="IPR003768">
    <property type="entry name" value="ScpA"/>
</dbReference>
<evidence type="ECO:0000313" key="5">
    <source>
        <dbReference type="EMBL" id="SHF69120.1"/>
    </source>
</evidence>
<comment type="caution">
    <text evidence="5">The sequence shown here is derived from an EMBL/GenBank/DDBJ whole genome shotgun (WGS) entry which is preliminary data.</text>
</comment>
<dbReference type="PANTHER" id="PTHR33969:SF2">
    <property type="entry name" value="SEGREGATION AND CONDENSATION PROTEIN A"/>
    <property type="match status" value="1"/>
</dbReference>
<keyword evidence="3" id="KW-0175">Coiled coil</keyword>
<reference evidence="5" key="2">
    <citation type="submission" date="2016-11" db="EMBL/GenBank/DDBJ databases">
        <authorList>
            <person name="Varghese N."/>
            <person name="Submissions S."/>
        </authorList>
    </citation>
    <scope>NUCLEOTIDE SEQUENCE</scope>
    <source>
        <strain evidence="5">DSM 4029</strain>
    </source>
</reference>
<keyword evidence="1" id="KW-0159">Chromosome partition</keyword>
<evidence type="ECO:0000313" key="4">
    <source>
        <dbReference type="EMBL" id="MZL68694.1"/>
    </source>
</evidence>
<protein>
    <recommendedName>
        <fullName evidence="2">Segregation and condensation protein A</fullName>
    </recommendedName>
</protein>
<feature type="coiled-coil region" evidence="3">
    <location>
        <begin position="34"/>
        <end position="95"/>
    </location>
</feature>
<evidence type="ECO:0000313" key="6">
    <source>
        <dbReference type="Proteomes" id="UP000184089"/>
    </source>
</evidence>
<name>A0AAQ1MB62_9FIRM</name>
<evidence type="ECO:0000256" key="1">
    <source>
        <dbReference type="ARBA" id="ARBA00022829"/>
    </source>
</evidence>
<evidence type="ECO:0000256" key="3">
    <source>
        <dbReference type="SAM" id="Coils"/>
    </source>
</evidence>
<dbReference type="Gene3D" id="6.10.250.2410">
    <property type="match status" value="1"/>
</dbReference>
<reference evidence="4 7" key="3">
    <citation type="journal article" date="2019" name="Nat. Med.">
        <title>A library of human gut bacterial isolates paired with longitudinal multiomics data enables mechanistic microbiome research.</title>
        <authorList>
            <person name="Poyet M."/>
            <person name="Groussin M."/>
            <person name="Gibbons S.M."/>
            <person name="Avila-Pacheco J."/>
            <person name="Jiang X."/>
            <person name="Kearney S.M."/>
            <person name="Perrotta A.R."/>
            <person name="Berdy B."/>
            <person name="Zhao S."/>
            <person name="Lieberman T.D."/>
            <person name="Swanson P.K."/>
            <person name="Smith M."/>
            <person name="Roesemann S."/>
            <person name="Alexander J.E."/>
            <person name="Rich S.A."/>
            <person name="Livny J."/>
            <person name="Vlamakis H."/>
            <person name="Clish C."/>
            <person name="Bullock K."/>
            <person name="Deik A."/>
            <person name="Scott J."/>
            <person name="Pierce K.A."/>
            <person name="Xavier R.J."/>
            <person name="Alm E.J."/>
        </authorList>
    </citation>
    <scope>NUCLEOTIDE SEQUENCE [LARGE SCALE GENOMIC DNA]</scope>
    <source>
        <strain evidence="4 7">BIOML-A2</strain>
    </source>
</reference>
<proteinExistence type="predicted"/>
<gene>
    <name evidence="4" type="ORF">GT747_02750</name>
    <name evidence="5" type="ORF">SAMN05444424_0352</name>
</gene>
<dbReference type="Proteomes" id="UP000474718">
    <property type="component" value="Unassembled WGS sequence"/>
</dbReference>
<reference evidence="6" key="1">
    <citation type="submission" date="2016-11" db="EMBL/GenBank/DDBJ databases">
        <authorList>
            <person name="Jaros S."/>
            <person name="Januszkiewicz K."/>
            <person name="Wedrychowicz H."/>
        </authorList>
    </citation>
    <scope>NUCLEOTIDE SEQUENCE [LARGE SCALE GENOMIC DNA]</scope>
    <source>
        <strain evidence="6">DSM 4029</strain>
    </source>
</reference>
<dbReference type="PANTHER" id="PTHR33969">
    <property type="entry name" value="SEGREGATION AND CONDENSATION PROTEIN A"/>
    <property type="match status" value="1"/>
</dbReference>
<dbReference type="GO" id="GO:0007059">
    <property type="term" value="P:chromosome segregation"/>
    <property type="evidence" value="ECO:0007669"/>
    <property type="project" value="UniProtKB-KW"/>
</dbReference>
<dbReference type="AlphaFoldDB" id="A0AAQ1MB62"/>
<dbReference type="Proteomes" id="UP000184089">
    <property type="component" value="Unassembled WGS sequence"/>
</dbReference>
<dbReference type="EMBL" id="WWVX01000001">
    <property type="protein sequence ID" value="MZL68694.1"/>
    <property type="molecule type" value="Genomic_DNA"/>
</dbReference>
<keyword evidence="7" id="KW-1185">Reference proteome</keyword>
<accession>A0AAQ1MB62</accession>
<sequence length="235" mass="26855">MAEVNFTLPQFEGPLELLLHLISKHKLDLYDINIAELVNQYTAYMERAEQLDMELTGDFLEMASRLVYMKTVLLLPRHEEEREQLKAELQGQLIEYQICRQIAGELRGQYDPLAHFVRNQLPAPKDLLYTRRHQPEELLSALAALRGKILRKQAPPKSSFSGIVAKRVVSVSSRIVFVLRRLTKSAGLRLQTLFGRQYEKTENVATFLAVLELIKGGRIALDDESGAITLRGKKR</sequence>
<dbReference type="Pfam" id="PF02616">
    <property type="entry name" value="SMC_ScpA"/>
    <property type="match status" value="1"/>
</dbReference>
<dbReference type="RefSeq" id="WP_021660938.1">
    <property type="nucleotide sequence ID" value="NZ_FQVY01000001.1"/>
</dbReference>
<evidence type="ECO:0000256" key="2">
    <source>
        <dbReference type="ARBA" id="ARBA00044777"/>
    </source>
</evidence>